<evidence type="ECO:0000313" key="17">
    <source>
        <dbReference type="Proteomes" id="UP000046680"/>
    </source>
</evidence>
<reference evidence="9" key="1">
    <citation type="submission" date="2015-03" db="EMBL/GenBank/DDBJ databases">
        <authorList>
            <person name="Murphy D."/>
        </authorList>
    </citation>
    <scope>NUCLEOTIDE SEQUENCE [LARGE SCALE GENOMIC DNA]</scope>
    <source>
        <strain evidence="9">K00500041</strain>
    </source>
</reference>
<evidence type="ECO:0000313" key="10">
    <source>
        <dbReference type="EMBL" id="COX77267.1"/>
    </source>
</evidence>
<evidence type="ECO:0000313" key="9">
    <source>
        <dbReference type="EMBL" id="COW93771.1"/>
    </source>
</evidence>
<evidence type="ECO:0000313" key="3">
    <source>
        <dbReference type="EMBL" id="CFR76609.1"/>
    </source>
</evidence>
<evidence type="ECO:0000313" key="8">
    <source>
        <dbReference type="EMBL" id="COW22614.1"/>
    </source>
</evidence>
<dbReference type="Proteomes" id="UP000039021">
    <property type="component" value="Unassembled WGS sequence"/>
</dbReference>
<dbReference type="Proteomes" id="UP000048600">
    <property type="component" value="Unassembled WGS sequence"/>
</dbReference>
<evidence type="ECO:0000313" key="11">
    <source>
        <dbReference type="EMBL" id="CPB73374.1"/>
    </source>
</evidence>
<dbReference type="EMBL" id="CNGE01000051">
    <property type="protein sequence ID" value="CKR71793.1"/>
    <property type="molecule type" value="Genomic_DNA"/>
</dbReference>
<evidence type="ECO:0000313" key="5">
    <source>
        <dbReference type="EMBL" id="CKT13790.1"/>
    </source>
</evidence>
<name>A0A0U0SRQ8_MYCTX</name>
<evidence type="ECO:0000313" key="19">
    <source>
        <dbReference type="Proteomes" id="UP000048289"/>
    </source>
</evidence>
<gene>
    <name evidence="3" type="ORF">ERS007657_01493</name>
    <name evidence="6" type="ORF">ERS007661_03780</name>
    <name evidence="7" type="ORF">ERS007679_02855</name>
    <name evidence="1" type="ORF">ERS007681_02179</name>
    <name evidence="2" type="ORF">ERS007688_02283</name>
    <name evidence="9" type="ORF">ERS007703_04490</name>
    <name evidence="8" type="ORF">ERS007720_02068</name>
    <name evidence="11" type="ORF">ERS007739_05390</name>
    <name evidence="10" type="ORF">ERS007741_04719</name>
    <name evidence="4" type="ORF">ERS027646_00504</name>
    <name evidence="5" type="ORF">ERS027661_03981</name>
</gene>
<reference evidence="11" key="3">
    <citation type="submission" date="2015-03" db="EMBL/GenBank/DDBJ databases">
        <authorList>
            <consortium name="Pathogen Informatics"/>
            <person name="Murphy D."/>
        </authorList>
    </citation>
    <scope>NUCLEOTIDE SEQUENCE</scope>
    <source>
        <strain evidence="11">N09902308</strain>
    </source>
</reference>
<dbReference type="Proteomes" id="UP000044938">
    <property type="component" value="Unassembled WGS sequence"/>
</dbReference>
<evidence type="ECO:0000313" key="18">
    <source>
        <dbReference type="Proteomes" id="UP000046947"/>
    </source>
</evidence>
<evidence type="ECO:0000313" key="20">
    <source>
        <dbReference type="Proteomes" id="UP000048600"/>
    </source>
</evidence>
<organism evidence="9 12">
    <name type="scientific">Mycobacterium tuberculosis</name>
    <dbReference type="NCBI Taxonomy" id="1773"/>
    <lineage>
        <taxon>Bacteria</taxon>
        <taxon>Bacillati</taxon>
        <taxon>Actinomycetota</taxon>
        <taxon>Actinomycetes</taxon>
        <taxon>Mycobacteriales</taxon>
        <taxon>Mycobacteriaceae</taxon>
        <taxon>Mycobacterium</taxon>
        <taxon>Mycobacterium tuberculosis complex</taxon>
    </lineage>
</organism>
<evidence type="ECO:0000313" key="13">
    <source>
        <dbReference type="Proteomes" id="UP000039021"/>
    </source>
</evidence>
<evidence type="ECO:0000313" key="2">
    <source>
        <dbReference type="EMBL" id="CFE53784.1"/>
    </source>
</evidence>
<reference evidence="12 13" key="2">
    <citation type="submission" date="2015-03" db="EMBL/GenBank/DDBJ databases">
        <authorList>
            <consortium name="Pathogen Informatics"/>
        </authorList>
    </citation>
    <scope>NUCLEOTIDE SEQUENCE [LARGE SCALE GENOMIC DNA]</scope>
    <source>
        <strain evidence="4 21">Bir 172</strain>
        <strain evidence="5 22">Bir 187</strain>
        <strain evidence="3 17">C09601061</strain>
        <strain evidence="6 14">D00501624</strain>
        <strain evidence="7 16">G09801536</strain>
        <strain evidence="1 19">G09901357</strain>
        <strain evidence="2 18">H09601792</strain>
        <strain evidence="12">K00500041</strain>
        <strain evidence="8 15">M09401471</strain>
        <strain evidence="13">N09902308</strain>
        <strain evidence="10 20">P00601463</strain>
    </source>
</reference>
<evidence type="ECO:0000313" key="12">
    <source>
        <dbReference type="Proteomes" id="UP000038802"/>
    </source>
</evidence>
<dbReference type="Proteomes" id="UP000049023">
    <property type="component" value="Unassembled WGS sequence"/>
</dbReference>
<dbReference type="EMBL" id="CNFU01001182">
    <property type="protein sequence ID" value="CKT13790.1"/>
    <property type="molecule type" value="Genomic_DNA"/>
</dbReference>
<evidence type="ECO:0000313" key="16">
    <source>
        <dbReference type="Proteomes" id="UP000045842"/>
    </source>
</evidence>
<dbReference type="AlphaFoldDB" id="A0A0U0SRQ8"/>
<dbReference type="Proteomes" id="UP000048289">
    <property type="component" value="Unassembled WGS sequence"/>
</dbReference>
<evidence type="ECO:0000313" key="14">
    <source>
        <dbReference type="Proteomes" id="UP000039217"/>
    </source>
</evidence>
<dbReference type="EMBL" id="CHKL01001175">
    <property type="protein sequence ID" value="COX77267.1"/>
    <property type="molecule type" value="Genomic_DNA"/>
</dbReference>
<evidence type="ECO:0000313" key="4">
    <source>
        <dbReference type="EMBL" id="CKR71793.1"/>
    </source>
</evidence>
<dbReference type="Proteomes" id="UP000038802">
    <property type="component" value="Unassembled WGS sequence"/>
</dbReference>
<dbReference type="EMBL" id="CGCX01000464">
    <property type="protein sequence ID" value="CFR76609.1"/>
    <property type="molecule type" value="Genomic_DNA"/>
</dbReference>
<evidence type="ECO:0000313" key="22">
    <source>
        <dbReference type="Proteomes" id="UP000049023"/>
    </source>
</evidence>
<dbReference type="EMBL" id="CSAD01000437">
    <property type="protein sequence ID" value="COV98869.1"/>
    <property type="molecule type" value="Genomic_DNA"/>
</dbReference>
<dbReference type="EMBL" id="CSBK01004275">
    <property type="protein sequence ID" value="CPB73374.1"/>
    <property type="molecule type" value="Genomic_DNA"/>
</dbReference>
<evidence type="ECO:0000313" key="6">
    <source>
        <dbReference type="EMBL" id="CNW28895.1"/>
    </source>
</evidence>
<dbReference type="Proteomes" id="UP000046680">
    <property type="component" value="Unassembled WGS sequence"/>
</dbReference>
<dbReference type="EMBL" id="CQQC01001845">
    <property type="protein sequence ID" value="CNW28895.1"/>
    <property type="molecule type" value="Genomic_DNA"/>
</dbReference>
<dbReference type="EMBL" id="CFOE01000268">
    <property type="protein sequence ID" value="CFE39791.1"/>
    <property type="molecule type" value="Genomic_DNA"/>
</dbReference>
<dbReference type="Proteomes" id="UP000048948">
    <property type="component" value="Unassembled WGS sequence"/>
</dbReference>
<evidence type="ECO:0000313" key="1">
    <source>
        <dbReference type="EMBL" id="CFE39791.1"/>
    </source>
</evidence>
<dbReference type="Proteomes" id="UP000046947">
    <property type="component" value="Unassembled WGS sequence"/>
</dbReference>
<dbReference type="EMBL" id="CSAE01000801">
    <property type="protein sequence ID" value="COW93771.1"/>
    <property type="molecule type" value="Genomic_DNA"/>
</dbReference>
<sequence length="68" mass="7545">MQQAALVGVVESSGYGSDDGEYLTNRQDRRKPVGHMLRGVDAIDVVHRNPQLPVELTAIMNLQDVRVK</sequence>
<dbReference type="Proteomes" id="UP000045842">
    <property type="component" value="Unassembled WGS sequence"/>
</dbReference>
<proteinExistence type="predicted"/>
<protein>
    <submittedName>
        <fullName evidence="9">Uncharacterized protein</fullName>
    </submittedName>
</protein>
<dbReference type="EMBL" id="CFOH01000367">
    <property type="protein sequence ID" value="CFE53784.1"/>
    <property type="molecule type" value="Genomic_DNA"/>
</dbReference>
<evidence type="ECO:0000313" key="21">
    <source>
        <dbReference type="Proteomes" id="UP000048948"/>
    </source>
</evidence>
<dbReference type="EMBL" id="CSAJ01000242">
    <property type="protein sequence ID" value="COW22614.1"/>
    <property type="molecule type" value="Genomic_DNA"/>
</dbReference>
<evidence type="ECO:0000313" key="15">
    <source>
        <dbReference type="Proteomes" id="UP000044938"/>
    </source>
</evidence>
<accession>A0A0U0SRQ8</accession>
<evidence type="ECO:0000313" key="7">
    <source>
        <dbReference type="EMBL" id="COV98869.1"/>
    </source>
</evidence>
<dbReference type="Proteomes" id="UP000039217">
    <property type="component" value="Unassembled WGS sequence"/>
</dbReference>